<dbReference type="Gene3D" id="3.40.50.150">
    <property type="entry name" value="Vaccinia Virus protein VP39"/>
    <property type="match status" value="1"/>
</dbReference>
<dbReference type="EC" id="2.1.-.-" evidence="3"/>
<dbReference type="GO" id="GO:0032259">
    <property type="term" value="P:methylation"/>
    <property type="evidence" value="ECO:0007669"/>
    <property type="project" value="UniProtKB-KW"/>
</dbReference>
<gene>
    <name evidence="3" type="ORF">ABGF40_01730</name>
</gene>
<dbReference type="RefSeq" id="WP_408126239.1">
    <property type="nucleotide sequence ID" value="NZ_JBFNFH010000002.1"/>
</dbReference>
<dbReference type="EMBL" id="JBFNFH010000002">
    <property type="protein sequence ID" value="MFM1524389.1"/>
    <property type="molecule type" value="Genomic_DNA"/>
</dbReference>
<comment type="caution">
    <text evidence="3">The sequence shown here is derived from an EMBL/GenBank/DDBJ whole genome shotgun (WGS) entry which is preliminary data.</text>
</comment>
<dbReference type="GO" id="GO:0008168">
    <property type="term" value="F:methyltransferase activity"/>
    <property type="evidence" value="ECO:0007669"/>
    <property type="project" value="UniProtKB-KW"/>
</dbReference>
<evidence type="ECO:0000256" key="1">
    <source>
        <dbReference type="ARBA" id="ARBA00022679"/>
    </source>
</evidence>
<sequence>MYNRFSDFYDELVFDIDYEKYANNIFTILNKNNIKTGNILEIGCGTGNLTSELSKLKDFNILAFDNSIEMLNHAFVKLLDKENVTVILQDMYKFDYNSFKNDVIITLLDVVNYITDESKLEKLFKNIYDGLNENGVFIFDLNSRYKLLEVLGNNQYIYERKNIFYTWENRLEEDLVHFYLNFFVKDKNGLYERVEEKQVERYYSIDFIISKLKSVGFDEIDYIDEDGGEFLEGKTQRILFSAKK</sequence>
<organism evidence="3 4">
    <name type="scientific">Helcococcus bovis</name>
    <dbReference type="NCBI Taxonomy" id="3153252"/>
    <lineage>
        <taxon>Bacteria</taxon>
        <taxon>Bacillati</taxon>
        <taxon>Bacillota</taxon>
        <taxon>Tissierellia</taxon>
        <taxon>Tissierellales</taxon>
        <taxon>Peptoniphilaceae</taxon>
        <taxon>Helcococcus</taxon>
    </lineage>
</organism>
<proteinExistence type="predicted"/>
<keyword evidence="3" id="KW-0489">Methyltransferase</keyword>
<dbReference type="PANTHER" id="PTHR43861">
    <property type="entry name" value="TRANS-ACONITATE 2-METHYLTRANSFERASE-RELATED"/>
    <property type="match status" value="1"/>
</dbReference>
<dbReference type="InterPro" id="IPR041698">
    <property type="entry name" value="Methyltransf_25"/>
</dbReference>
<dbReference type="InterPro" id="IPR029063">
    <property type="entry name" value="SAM-dependent_MTases_sf"/>
</dbReference>
<dbReference type="SUPFAM" id="SSF53335">
    <property type="entry name" value="S-adenosyl-L-methionine-dependent methyltransferases"/>
    <property type="match status" value="1"/>
</dbReference>
<feature type="domain" description="Methyltransferase" evidence="2">
    <location>
        <begin position="39"/>
        <end position="135"/>
    </location>
</feature>
<evidence type="ECO:0000313" key="4">
    <source>
        <dbReference type="Proteomes" id="UP001629536"/>
    </source>
</evidence>
<name>A0ABW9F526_9FIRM</name>
<evidence type="ECO:0000259" key="2">
    <source>
        <dbReference type="Pfam" id="PF13649"/>
    </source>
</evidence>
<protein>
    <submittedName>
        <fullName evidence="3">Class I SAM-dependent methyltransferase</fullName>
        <ecNumber evidence="3">2.1.-.-</ecNumber>
    </submittedName>
</protein>
<dbReference type="CDD" id="cd02440">
    <property type="entry name" value="AdoMet_MTases"/>
    <property type="match status" value="1"/>
</dbReference>
<dbReference type="Gene3D" id="2.20.25.110">
    <property type="entry name" value="S-adenosyl-L-methionine-dependent methyltransferases"/>
    <property type="match status" value="1"/>
</dbReference>
<accession>A0ABW9F526</accession>
<keyword evidence="4" id="KW-1185">Reference proteome</keyword>
<keyword evidence="1 3" id="KW-0808">Transferase</keyword>
<dbReference type="Pfam" id="PF13649">
    <property type="entry name" value="Methyltransf_25"/>
    <property type="match status" value="1"/>
</dbReference>
<dbReference type="Proteomes" id="UP001629536">
    <property type="component" value="Unassembled WGS sequence"/>
</dbReference>
<reference evidence="3 4" key="1">
    <citation type="journal article" date="2024" name="Front. Microbiol.">
        <title>Pangenomic and biochemical analyses of Helcococcus ovis reveal widespread tetracycline resistance and a novel bacterial species, Helcococcus bovis.</title>
        <authorList>
            <person name="Cunha F."/>
            <person name="Zhai Y."/>
            <person name="Casaro S."/>
            <person name="Jones K.L."/>
            <person name="Hernandez M."/>
            <person name="Bisinotto R.S."/>
            <person name="Kariyawasam S."/>
            <person name="Brown M.B."/>
            <person name="Phillips A."/>
            <person name="Jeong K.C."/>
            <person name="Galvao K.N."/>
        </authorList>
    </citation>
    <scope>NUCLEOTIDE SEQUENCE [LARGE SCALE GENOMIC DNA]</scope>
    <source>
        <strain evidence="3 4">KG197</strain>
    </source>
</reference>
<evidence type="ECO:0000313" key="3">
    <source>
        <dbReference type="EMBL" id="MFM1524389.1"/>
    </source>
</evidence>